<keyword evidence="7" id="KW-0732">Signal</keyword>
<dbReference type="PRINTS" id="PR00433">
    <property type="entry name" value="IL6GCSFMGF"/>
</dbReference>
<dbReference type="InterPro" id="IPR030474">
    <property type="entry name" value="IL-6/GCSF/MGF"/>
</dbReference>
<evidence type="ECO:0000313" key="14">
    <source>
        <dbReference type="EMBL" id="KAG8514709.1"/>
    </source>
</evidence>
<evidence type="ECO:0000256" key="7">
    <source>
        <dbReference type="ARBA" id="ARBA00022729"/>
    </source>
</evidence>
<evidence type="ECO:0000256" key="2">
    <source>
        <dbReference type="ARBA" id="ARBA00007432"/>
    </source>
</evidence>
<name>A0A8J6A3E8_GALPY</name>
<feature type="compositionally biased region" description="Polar residues" evidence="13">
    <location>
        <begin position="1"/>
        <end position="11"/>
    </location>
</feature>
<dbReference type="Pfam" id="PF00489">
    <property type="entry name" value="IL6"/>
    <property type="match status" value="1"/>
</dbReference>
<dbReference type="Gene3D" id="1.20.1250.10">
    <property type="match status" value="1"/>
</dbReference>
<dbReference type="AlphaFoldDB" id="A0A8J6A3E8"/>
<dbReference type="Proteomes" id="UP000700334">
    <property type="component" value="Unassembled WGS sequence"/>
</dbReference>
<dbReference type="InterPro" id="IPR009079">
    <property type="entry name" value="4_helix_cytokine-like_core"/>
</dbReference>
<comment type="subcellular location">
    <subcellularLocation>
        <location evidence="1">Secreted</location>
    </subcellularLocation>
</comment>
<dbReference type="GO" id="GO:0006955">
    <property type="term" value="P:immune response"/>
    <property type="evidence" value="ECO:0007669"/>
    <property type="project" value="InterPro"/>
</dbReference>
<dbReference type="GO" id="GO:0051240">
    <property type="term" value="P:positive regulation of multicellular organismal process"/>
    <property type="evidence" value="ECO:0007669"/>
    <property type="project" value="UniProtKB-ARBA"/>
</dbReference>
<keyword evidence="5" id="KW-0202">Cytokine</keyword>
<evidence type="ECO:0000256" key="11">
    <source>
        <dbReference type="ARBA" id="ARBA00023468"/>
    </source>
</evidence>
<dbReference type="GO" id="GO:0046427">
    <property type="term" value="P:positive regulation of receptor signaling pathway via JAK-STAT"/>
    <property type="evidence" value="ECO:0007669"/>
    <property type="project" value="TreeGrafter"/>
</dbReference>
<organism evidence="14 15">
    <name type="scientific">Galemys pyrenaicus</name>
    <name type="common">Iberian desman</name>
    <name type="synonym">Pyrenean desman</name>
    <dbReference type="NCBI Taxonomy" id="202257"/>
    <lineage>
        <taxon>Eukaryota</taxon>
        <taxon>Metazoa</taxon>
        <taxon>Chordata</taxon>
        <taxon>Craniata</taxon>
        <taxon>Vertebrata</taxon>
        <taxon>Euteleostomi</taxon>
        <taxon>Mammalia</taxon>
        <taxon>Eutheria</taxon>
        <taxon>Laurasiatheria</taxon>
        <taxon>Eulipotyphla</taxon>
        <taxon>Talpidae</taxon>
        <taxon>Galemys</taxon>
    </lineage>
</organism>
<dbReference type="GO" id="GO:0005125">
    <property type="term" value="F:cytokine activity"/>
    <property type="evidence" value="ECO:0007669"/>
    <property type="project" value="UniProtKB-KW"/>
</dbReference>
<comment type="function">
    <text evidence="10">Cytokine with a wide variety of biological functions in immunity, tissue regeneration, and metabolism. Binds to IL6R, then the complex associates to the signaling subunit IL6ST/gp130 to trigger the intracellular IL6-signaling pathway. The interaction with the membrane-bound IL6R and IL6ST stimulates 'classic signaling', whereas the binding of IL6 and soluble IL6R to IL6ST stimulates 'trans-signaling'. Alternatively, 'cluster signaling' occurs when membrane-bound IL6:IL6R complexes on transmitter cells activate IL6ST receptors on neighboring receiver cells.</text>
</comment>
<accession>A0A8J6A3E8</accession>
<dbReference type="PANTHER" id="PTHR48494">
    <property type="entry name" value="INTERLEUKIN-6"/>
    <property type="match status" value="1"/>
</dbReference>
<keyword evidence="6" id="KW-0964">Secreted</keyword>
<evidence type="ECO:0000256" key="6">
    <source>
        <dbReference type="ARBA" id="ARBA00022525"/>
    </source>
</evidence>
<evidence type="ECO:0000256" key="10">
    <source>
        <dbReference type="ARBA" id="ARBA00023441"/>
    </source>
</evidence>
<dbReference type="InterPro" id="IPR030473">
    <property type="entry name" value="IL6/GCSF/MGF_CS"/>
</dbReference>
<evidence type="ECO:0000256" key="8">
    <source>
        <dbReference type="ARBA" id="ARBA00023030"/>
    </source>
</evidence>
<dbReference type="GO" id="GO:0005138">
    <property type="term" value="F:interleukin-6 receptor binding"/>
    <property type="evidence" value="ECO:0007669"/>
    <property type="project" value="InterPro"/>
</dbReference>
<dbReference type="SMART" id="SM00126">
    <property type="entry name" value="IL6"/>
    <property type="match status" value="1"/>
</dbReference>
<protein>
    <recommendedName>
        <fullName evidence="3">Interleukin-6</fullName>
    </recommendedName>
</protein>
<dbReference type="EMBL" id="JAGFMF010011726">
    <property type="protein sequence ID" value="KAG8514709.1"/>
    <property type="molecule type" value="Genomic_DNA"/>
</dbReference>
<evidence type="ECO:0000256" key="3">
    <source>
        <dbReference type="ARBA" id="ARBA00019464"/>
    </source>
</evidence>
<dbReference type="SUPFAM" id="SSF47266">
    <property type="entry name" value="4-helical cytokines"/>
    <property type="match status" value="1"/>
</dbReference>
<dbReference type="FunFam" id="1.20.1250.10:FF:000006">
    <property type="entry name" value="Interleukin-6"/>
    <property type="match status" value="1"/>
</dbReference>
<evidence type="ECO:0000256" key="5">
    <source>
        <dbReference type="ARBA" id="ARBA00022514"/>
    </source>
</evidence>
<keyword evidence="8" id="KW-0339">Growth factor</keyword>
<dbReference type="GO" id="GO:0005615">
    <property type="term" value="C:extracellular space"/>
    <property type="evidence" value="ECO:0007669"/>
    <property type="project" value="UniProtKB-KW"/>
</dbReference>
<reference evidence="14" key="1">
    <citation type="journal article" date="2021" name="Evol. Appl.">
        <title>The genome of the Pyrenean desman and the effects of bottlenecks and inbreeding on the genomic landscape of an endangered species.</title>
        <authorList>
            <person name="Escoda L."/>
            <person name="Castresana J."/>
        </authorList>
    </citation>
    <scope>NUCLEOTIDE SEQUENCE</scope>
    <source>
        <strain evidence="14">IBE-C5619</strain>
    </source>
</reference>
<feature type="non-terminal residue" evidence="14">
    <location>
        <position position="287"/>
    </location>
</feature>
<evidence type="ECO:0000256" key="13">
    <source>
        <dbReference type="SAM" id="MobiDB-lite"/>
    </source>
</evidence>
<evidence type="ECO:0000256" key="4">
    <source>
        <dbReference type="ARBA" id="ARBA00022486"/>
    </source>
</evidence>
<dbReference type="GO" id="GO:0005896">
    <property type="term" value="C:interleukin-6 receptor complex"/>
    <property type="evidence" value="ECO:0007669"/>
    <property type="project" value="TreeGrafter"/>
</dbReference>
<proteinExistence type="inferred from homology"/>
<comment type="function">
    <text evidence="12">IL6 is a potent inducer of the acute phase response. Rapid production of IL6 contributes to host defense during infection and tissue injury, but excessive IL6 synthesis is involved in disease pathology. In the innate immune response, is synthesized by myeloid cells, such as macrophages and dendritic cells, upon recognition of pathogens through toll-like receptors (TLRs) at the site of infection or tissue injury. In the adaptive immune response, is required for the differentiation of B cells into immunoglobulin-secreting cells. Plays a major role in the differentiation of CD4(+) T cell subsets. Essential factor for the development of T follicular helper (Tfh) cells that are required for the induction of germinal-center formation. Required to drive naive CD4(+) T cells to the Th17 lineage. Also required for proliferation of myeloma cells and the survival of plasmablast cells.</text>
</comment>
<dbReference type="OrthoDB" id="8943569at2759"/>
<dbReference type="GO" id="GO:0008083">
    <property type="term" value="F:growth factor activity"/>
    <property type="evidence" value="ECO:0007669"/>
    <property type="project" value="UniProtKB-KW"/>
</dbReference>
<keyword evidence="4" id="KW-0011">Acute phase</keyword>
<comment type="subunit">
    <text evidence="11">Component of a hexamer of two molecules each of IL6, IL6R and IL6ST; first binds to IL6R to associate with the signaling subunit IL6ST. Interacts with IL6R (via the N-terminal ectodomain); this interaction may be affected by IL6R-binding with SORL1, hence decreasing IL6 cis signaling. Interacts with SORL1 (via the N-terminal ectodomain); this interaction leads to IL6 internalization and lysosomal degradation. May form a trimeric complex with the soluble SORL1 ectodomain and soluble IL6R receptor; this interaction might stabilize circulating IL6, hence promoting IL6 trans signaling.</text>
</comment>
<dbReference type="PROSITE" id="PS00254">
    <property type="entry name" value="INTERLEUKIN_6"/>
    <property type="match status" value="1"/>
</dbReference>
<keyword evidence="15" id="KW-1185">Reference proteome</keyword>
<evidence type="ECO:0000256" key="9">
    <source>
        <dbReference type="ARBA" id="ARBA00023157"/>
    </source>
</evidence>
<dbReference type="InterPro" id="IPR003574">
    <property type="entry name" value="IL-6-like"/>
</dbReference>
<evidence type="ECO:0000256" key="1">
    <source>
        <dbReference type="ARBA" id="ARBA00004613"/>
    </source>
</evidence>
<evidence type="ECO:0000313" key="15">
    <source>
        <dbReference type="Proteomes" id="UP000700334"/>
    </source>
</evidence>
<gene>
    <name evidence="14" type="ORF">J0S82_001808</name>
</gene>
<dbReference type="GO" id="GO:0030154">
    <property type="term" value="P:cell differentiation"/>
    <property type="evidence" value="ECO:0007669"/>
    <property type="project" value="InterPro"/>
</dbReference>
<evidence type="ECO:0000256" key="12">
    <source>
        <dbReference type="ARBA" id="ARBA00045758"/>
    </source>
</evidence>
<dbReference type="PANTHER" id="PTHR48494:SF1">
    <property type="entry name" value="INTERLEUKIN-6"/>
    <property type="match status" value="1"/>
</dbReference>
<comment type="caution">
    <text evidence="14">The sequence shown here is derived from an EMBL/GenBank/DDBJ whole genome shotgun (WGS) entry which is preliminary data.</text>
</comment>
<keyword evidence="9" id="KW-1015">Disulfide bond</keyword>
<dbReference type="PRINTS" id="PR00434">
    <property type="entry name" value="INTERLEUKIN6"/>
</dbReference>
<sequence length="287" mass="31850">MPQGPPLTSHQKGTKESSICPPGTSYELPLHKKSLGPGTAWLLRWLREGVCAAVRLAGGQQPEAQLPQLYSPAHWLFSLPSGTGVFSPIAFSLGLLLVMATAFPTPIPLGEDSKDVTLNRSPLTSSNKTEELIKYILIKISALKNEMCKKYDKCDNNKEALAENNLNLPKMTAKDGCFQSGFSKDNCLMRITTGLLDFQIYLEYLQDKFEGDKESAEAVQDSTKALSQILRQKVTNPDTLTIPNPTANARLLEELKSQNEWLKNTTIHLTLQSLEDFLQFSLRAIRI</sequence>
<comment type="similarity">
    <text evidence="2">Belongs to the IL-6 superfamily.</text>
</comment>
<dbReference type="GO" id="GO:0006953">
    <property type="term" value="P:acute-phase response"/>
    <property type="evidence" value="ECO:0007669"/>
    <property type="project" value="UniProtKB-KW"/>
</dbReference>
<feature type="region of interest" description="Disordered" evidence="13">
    <location>
        <begin position="1"/>
        <end position="22"/>
    </location>
</feature>